<proteinExistence type="predicted"/>
<dbReference type="GO" id="GO:0008017">
    <property type="term" value="F:microtubule binding"/>
    <property type="evidence" value="ECO:0007669"/>
    <property type="project" value="InterPro"/>
</dbReference>
<dbReference type="GO" id="GO:0005634">
    <property type="term" value="C:nucleus"/>
    <property type="evidence" value="ECO:0007669"/>
    <property type="project" value="TreeGrafter"/>
</dbReference>
<organism evidence="1 2">
    <name type="scientific">Hymenolepis diminuta</name>
    <name type="common">Rat tapeworm</name>
    <dbReference type="NCBI Taxonomy" id="6216"/>
    <lineage>
        <taxon>Eukaryota</taxon>
        <taxon>Metazoa</taxon>
        <taxon>Spiralia</taxon>
        <taxon>Lophotrochozoa</taxon>
        <taxon>Platyhelminthes</taxon>
        <taxon>Cestoda</taxon>
        <taxon>Eucestoda</taxon>
        <taxon>Cyclophyllidea</taxon>
        <taxon>Hymenolepididae</taxon>
        <taxon>Hymenolepis</taxon>
    </lineage>
</organism>
<protein>
    <submittedName>
        <fullName evidence="1">Uncharacterized protein</fullName>
    </submittedName>
</protein>
<dbReference type="EMBL" id="CABIJS010000310">
    <property type="protein sequence ID" value="VUZ48818.1"/>
    <property type="molecule type" value="Genomic_DNA"/>
</dbReference>
<evidence type="ECO:0000313" key="2">
    <source>
        <dbReference type="Proteomes" id="UP000321570"/>
    </source>
</evidence>
<accession>A0A564YQ50</accession>
<sequence>MDSNCLTGGPNKAPCVRNDCESHIGARTRDLRKRIQQEVENELSQKVKVVEPINYPSISMANFHNNSAPSRKSSDNLAVAKLLNEQPVTFWTDNYAAITGITQRFSGVKPFRRSNNFSCPIEYRMGGPQHYEMEGYTPLQRHSTRKD</sequence>
<reference evidence="1 2" key="1">
    <citation type="submission" date="2019-07" db="EMBL/GenBank/DDBJ databases">
        <authorList>
            <person name="Jastrzebski P J."/>
            <person name="Paukszto L."/>
            <person name="Jastrzebski P J."/>
        </authorList>
    </citation>
    <scope>NUCLEOTIDE SEQUENCE [LARGE SCALE GENOMIC DNA]</scope>
    <source>
        <strain evidence="1 2">WMS-il1</strain>
    </source>
</reference>
<gene>
    <name evidence="1" type="ORF">WMSIL1_LOCUS8024</name>
</gene>
<dbReference type="InterPro" id="IPR026124">
    <property type="entry name" value="Sperm-assoc_Ag8"/>
</dbReference>
<dbReference type="PANTHER" id="PTHR15510">
    <property type="entry name" value="SPERM-ASSOCIATED ANTIGEN 8"/>
    <property type="match status" value="1"/>
</dbReference>
<dbReference type="GO" id="GO:0045944">
    <property type="term" value="P:positive regulation of transcription by RNA polymerase II"/>
    <property type="evidence" value="ECO:0007669"/>
    <property type="project" value="TreeGrafter"/>
</dbReference>
<evidence type="ECO:0000313" key="1">
    <source>
        <dbReference type="EMBL" id="VUZ48818.1"/>
    </source>
</evidence>
<dbReference type="AlphaFoldDB" id="A0A564YQ50"/>
<name>A0A564YQ50_HYMDI</name>
<dbReference type="Proteomes" id="UP000321570">
    <property type="component" value="Unassembled WGS sequence"/>
</dbReference>
<dbReference type="PANTHER" id="PTHR15510:SF5">
    <property type="entry name" value="SPERM-ASSOCIATED ANTIGEN 8"/>
    <property type="match status" value="1"/>
</dbReference>
<keyword evidence="2" id="KW-1185">Reference proteome</keyword>
<dbReference type="GO" id="GO:0005737">
    <property type="term" value="C:cytoplasm"/>
    <property type="evidence" value="ECO:0007669"/>
    <property type="project" value="TreeGrafter"/>
</dbReference>